<dbReference type="Proteomes" id="UP000319432">
    <property type="component" value="Chromosome"/>
</dbReference>
<reference evidence="1 2" key="1">
    <citation type="submission" date="2018-11" db="EMBL/GenBank/DDBJ databases">
        <title>Phylogenetic determinants of toxin gene distribution in genomes of Brevibacillus laterosporus.</title>
        <authorList>
            <person name="Glare T.R."/>
            <person name="Durrant A."/>
            <person name="Berry C."/>
            <person name="Palma L."/>
            <person name="Ormskirk M."/>
            <person name="Cox M.O."/>
        </authorList>
    </citation>
    <scope>NUCLEOTIDE SEQUENCE [LARGE SCALE GENOMIC DNA]</scope>
    <source>
        <strain evidence="1 2">1821L</strain>
    </source>
</reference>
<dbReference type="CDD" id="cd13440">
    <property type="entry name" value="CamS_repeat_2"/>
    <property type="match status" value="1"/>
</dbReference>
<dbReference type="CDD" id="cd13441">
    <property type="entry name" value="CamS_repeat_1"/>
    <property type="match status" value="1"/>
</dbReference>
<protein>
    <submittedName>
        <fullName evidence="1">Sex pheromone biosynthesis protein CamS</fullName>
    </submittedName>
</protein>
<dbReference type="InterPro" id="IPR011426">
    <property type="entry name" value="CamS"/>
</dbReference>
<accession>A0A502J2R3</accession>
<dbReference type="Pfam" id="PF07537">
    <property type="entry name" value="CamS"/>
    <property type="match status" value="1"/>
</dbReference>
<dbReference type="EMBL" id="CP033464">
    <property type="protein sequence ID" value="QDX92427.1"/>
    <property type="molecule type" value="Genomic_DNA"/>
</dbReference>
<dbReference type="PROSITE" id="PS51257">
    <property type="entry name" value="PROKAR_LIPOPROTEIN"/>
    <property type="match status" value="1"/>
</dbReference>
<dbReference type="PIRSF" id="PIRSF012509">
    <property type="entry name" value="CamS"/>
    <property type="match status" value="1"/>
</dbReference>
<evidence type="ECO:0000313" key="2">
    <source>
        <dbReference type="Proteomes" id="UP000319432"/>
    </source>
</evidence>
<keyword evidence="2" id="KW-1185">Reference proteome</keyword>
<gene>
    <name evidence="1" type="ORF">EEL30_08850</name>
</gene>
<dbReference type="AlphaFoldDB" id="A0A502J2R3"/>
<proteinExistence type="predicted"/>
<evidence type="ECO:0000313" key="1">
    <source>
        <dbReference type="EMBL" id="QDX92427.1"/>
    </source>
</evidence>
<dbReference type="OrthoDB" id="9795361at2"/>
<organism evidence="1 2">
    <name type="scientific">Brevibacillus laterosporus</name>
    <name type="common">Bacillus laterosporus</name>
    <dbReference type="NCBI Taxonomy" id="1465"/>
    <lineage>
        <taxon>Bacteria</taxon>
        <taxon>Bacillati</taxon>
        <taxon>Bacillota</taxon>
        <taxon>Bacilli</taxon>
        <taxon>Bacillales</taxon>
        <taxon>Paenibacillaceae</taxon>
        <taxon>Brevibacillus</taxon>
    </lineage>
</organism>
<sequence>MKTKRKLVRDLCVLVACSVLLSACSLLPGKKDSADPVAPVVSSVLQVDENYYGSAATTYKKNQTRGMLSSNPNYRIDFSHLEYGMMEIAKESFSPNTYLFQEGQQISRKQVSTWIEWEKKNPEGLNPDKANKLLVNVLEHNYLDKKDQKLAGMVLGLSLSPIYQDPSGLEKRLSVDELRLKGQQIAAKIVMKVKSENPQIPLVVTMYQVPDSNSNLVPGNFIMSGIVNANDSSVAKWQPINEEYFLLPGDAAYNKYPQAALQFEKLMKQGQSFSLEEFVGMTGTARFINGDLTELTINATAEYDSRTEVIQFTQMIAQAIDQYIDKKVHVNFYVQSINQPLAIYVRPADGKSYMHIYRN</sequence>
<name>A0A502J2R3_BRELA</name>
<dbReference type="Gene3D" id="3.10.570.10">
    <property type="entry name" value="sex pheromone staph- cam373 precursor domain"/>
    <property type="match status" value="1"/>
</dbReference>